<keyword evidence="4" id="KW-1185">Reference proteome</keyword>
<reference evidence="3 4" key="1">
    <citation type="submission" date="2020-08" db="EMBL/GenBank/DDBJ databases">
        <title>Genomic Encyclopedia of Type Strains, Phase IV (KMG-IV): sequencing the most valuable type-strain genomes for metagenomic binning, comparative biology and taxonomic classification.</title>
        <authorList>
            <person name="Goeker M."/>
        </authorList>
    </citation>
    <scope>NUCLEOTIDE SEQUENCE [LARGE SCALE GENOMIC DNA]</scope>
    <source>
        <strain evidence="3 4">DSM 12251</strain>
    </source>
</reference>
<name>A0A7W7YJA7_9BACT</name>
<evidence type="ECO:0000256" key="1">
    <source>
        <dbReference type="ARBA" id="ARBA00022729"/>
    </source>
</evidence>
<accession>A0A7W7YJA7</accession>
<dbReference type="InterPro" id="IPR013424">
    <property type="entry name" value="Ice-binding_C"/>
</dbReference>
<dbReference type="Proteomes" id="UP000534294">
    <property type="component" value="Unassembled WGS sequence"/>
</dbReference>
<dbReference type="EMBL" id="JACHIF010000002">
    <property type="protein sequence ID" value="MBB5037228.1"/>
    <property type="molecule type" value="Genomic_DNA"/>
</dbReference>
<evidence type="ECO:0000313" key="3">
    <source>
        <dbReference type="EMBL" id="MBB5037228.1"/>
    </source>
</evidence>
<sequence length="1736" mass="172169">MKRLFLTLLLSFSVPSLGQLIFDGNTGTTGVQNGAGVWDTSTANWWSPTLLSNTTWNDGLAQFGSSSSAVGGTITVNSAINATGLDFLPLSAAPTTTNQAYHFSGTGSLNLTGSAPIINIGNLSTSGSSTAVSAVNFLLPVNASNLTIQKNSGTAIGFVRFTANNTGLTGLLTLKGDAGGIFLGFGSQTIFPNLTAVVVESNSVVQLTGTDVTYNVPFRIAGGGGTTNWGAIRMDSSVTLAGGVALIGDARIHTHTNVINSFITSPITEMGGSYSFTRTALLPTTATAALSMTYTAANTYTGSTNFGRAVVPAFPTLPVSAEGGLNVLDFSATGAPASDIFYNGVTPGALNLFGGHALTTVMRLRGKDGVTNSQTFSDVTVAQNRSEIELISGTGGSMNLALGAVSRTGNGVLSIKAPSSGSITTTTPTPFLGAWATFTSASGSSSWAAAPTGTLTSFTGDTVHGTGTVQADAPAANLQVGNASTQVVTFGASTTNLNTVSMTDTWLGRSLEMAAGQTLRLGAVGGIQAVSAAYGLTVNGGKLTAGGADNAVGQVILTNFSTSDLTVNSVMENNGTGAVSVLLNGPGKTVLAGANTYTGQTTVNSGSLEIRHGLALGTGAGYTQVLTGASLLLSGGISTAEQIILSGRGVDLAGALRNVSGINTITTQTVALTNTRIQSDAGELILSPAGGATAVSISAATVPITFGGAGNITVTGRVNTTTSTSAITKEGTGTLILGGDNLFSGTVTISAGTLRITHNNALGTVGTSATTTVSSGAALELSGGITTPETMTVSGTGVGNQGAIRSLSGSNTMAGTVTLGANLRLQAESGSTLNFDVASGNSILHSGTASIAVTFAGNGTINVADPIAKTGTGTLGVTKSGNGTTNIRGASPTVNGSITANGGILNLDFANAPVATVDNLLGSGAPAIFSGGVLQVTGRSGGTVGQAFGAVTVSPGSGELRVVQNGGMNVNVALGAISRPSAAGMLRFTPGSSGTLTTTGGADNAVLTSDSMAFATVGASDWAATGVLSGGVRNIVGLSTLAGGYTNTSGGALSGHADVTTPTVSVPDNLTTSTVRFNTSGGSAVTIAAGKVLTTGGILVGEGAGAADVTLSGGTLRSSSTNISSAVADLMVIQNNTAAGLIISSVIANNATASASTGFTKTGPGTVYLDTVSHTYTGTTRIVNGMLHLRSGNISASSEVTLGAGSTSGVLKLGSGSTAVSLAVDWLRTDGTGTGNAVVGGATAYSTFTLDNNTVASDFRAGMLGGAGVNEDNLNFRLITGGSLVATLGPANTYKGKTTMLAGVIEATFLANAGLPSSLGRGDQNSESAILDMSGATVTGATVQAVSTLRYIGSVDSVTDRIIRITNADVIADTFSVLANLENTGTGTVKFTSQFLSEGSNTAPRTLRLGGTQVGANEIVGISNAAIATTGIEKYGAGSWTLTGDSPHTGSTTVSNGLLQLGNGGTTGSVASTEIFLNATTAILSTKRSNTLTMQQAITGTGTLRIDNTTTGVTRLTSDANAYGNTVVQSGSLLANNASALSSATGTGPVWVHPGATLGGTGRIAPALNHSITIVAGTLSVGDSTLPSPTAADLILATSGTGSLSLQAGSVFAFDLFSGAGLGNNTLTSTAADLAVILGRVSLGTDITLRVSNPNGMTGFAANDSWKIFDWSGLTEPVSGSFTSLDLPALSAGLTWDLSELYTGGILSIALVPEPSRLVLVMFGFAALLVRRCRVG</sequence>
<feature type="signal peptide" evidence="2">
    <location>
        <begin position="1"/>
        <end position="18"/>
    </location>
</feature>
<organism evidence="3 4">
    <name type="scientific">Prosthecobacter dejongeii</name>
    <dbReference type="NCBI Taxonomy" id="48465"/>
    <lineage>
        <taxon>Bacteria</taxon>
        <taxon>Pseudomonadati</taxon>
        <taxon>Verrucomicrobiota</taxon>
        <taxon>Verrucomicrobiia</taxon>
        <taxon>Verrucomicrobiales</taxon>
        <taxon>Verrucomicrobiaceae</taxon>
        <taxon>Prosthecobacter</taxon>
    </lineage>
</organism>
<evidence type="ECO:0000313" key="4">
    <source>
        <dbReference type="Proteomes" id="UP000534294"/>
    </source>
</evidence>
<protein>
    <submittedName>
        <fullName evidence="3">Autotransporter-associated beta strand protein</fullName>
    </submittedName>
</protein>
<comment type="caution">
    <text evidence="3">The sequence shown here is derived from an EMBL/GenBank/DDBJ whole genome shotgun (WGS) entry which is preliminary data.</text>
</comment>
<dbReference type="Pfam" id="PF12951">
    <property type="entry name" value="PATR"/>
    <property type="match status" value="4"/>
</dbReference>
<dbReference type="NCBIfam" id="TIGR02601">
    <property type="entry name" value="autotrns_rpt"/>
    <property type="match status" value="4"/>
</dbReference>
<dbReference type="NCBIfam" id="TIGR02595">
    <property type="entry name" value="PEP_CTERM"/>
    <property type="match status" value="1"/>
</dbReference>
<dbReference type="RefSeq" id="WP_184206928.1">
    <property type="nucleotide sequence ID" value="NZ_JACHIF010000002.1"/>
</dbReference>
<dbReference type="InterPro" id="IPR013425">
    <property type="entry name" value="Autotrns_rpt"/>
</dbReference>
<feature type="chain" id="PRO_5031232395" evidence="2">
    <location>
        <begin position="19"/>
        <end position="1736"/>
    </location>
</feature>
<evidence type="ECO:0000256" key="2">
    <source>
        <dbReference type="SAM" id="SignalP"/>
    </source>
</evidence>
<gene>
    <name evidence="3" type="ORF">HNQ64_001470</name>
</gene>
<proteinExistence type="predicted"/>
<keyword evidence="1 2" id="KW-0732">Signal</keyword>